<dbReference type="HOGENOM" id="CLU_068680_0_0_6"/>
<proteinExistence type="predicted"/>
<sequence>MPADKTGRNDPCPCGSGRKYKRCCLHSADAQRAEDLHQSVTEELHEAIGEQAFASMEEAQAFIKSFQVERNQRPVDDFRGLSPERMHRLLHAPLDSPEVMQVSTLLESEPDAPLAQLFGLLAEAIGGNGLKPTAKGNFPRNPCREIMQAWLGEGGYDDYTRFGAINREDDAPELHVTRVVAELAGFLRKYRGRFILSRPARDMLAATGQRALYPQLFRTYASEFNWGYRDRYPEAPIVQQGWGFTAYLLSIDGHQPQPATFYADAFHRAFPAIDHELEDDLLYRSPEELLRSLYTTRARERFADFTGIATVRDDADDILTRPQTTTVQAAPLLHRLISFPSGQPPLR</sequence>
<dbReference type="KEGG" id="spiu:SPICUR_05595"/>
<reference evidence="1 2" key="1">
    <citation type="journal article" date="2013" name="BMC Genomics">
        <title>Genomes of "Spiribacter", a streamlined, successful halophilic bacterium.</title>
        <authorList>
            <person name="Lopez-Perez M."/>
            <person name="Ghai R."/>
            <person name="Leon M.J."/>
            <person name="Rodriguez-Olmos A."/>
            <person name="Copa-Patino J.L."/>
            <person name="Soliveri J."/>
            <person name="Sanchez-Porro C."/>
            <person name="Ventosa A."/>
            <person name="Rodriguez-Valera F."/>
        </authorList>
    </citation>
    <scope>NUCLEOTIDE SEQUENCE [LARGE SCALE GENOMIC DNA]</scope>
    <source>
        <strain evidence="1 2">UAH-SP71</strain>
    </source>
</reference>
<dbReference type="RefSeq" id="WP_023366910.1">
    <property type="nucleotide sequence ID" value="NC_022664.1"/>
</dbReference>
<evidence type="ECO:0000313" key="1">
    <source>
        <dbReference type="EMBL" id="AGY92093.1"/>
    </source>
</evidence>
<dbReference type="eggNOG" id="COG3012">
    <property type="taxonomic scope" value="Bacteria"/>
</dbReference>
<dbReference type="SUPFAM" id="SSF103642">
    <property type="entry name" value="Sec-C motif"/>
    <property type="match status" value="1"/>
</dbReference>
<dbReference type="EMBL" id="CP005990">
    <property type="protein sequence ID" value="AGY92093.1"/>
    <property type="molecule type" value="Genomic_DNA"/>
</dbReference>
<dbReference type="AlphaFoldDB" id="U5T6Y7"/>
<dbReference type="InterPro" id="IPR004027">
    <property type="entry name" value="SEC_C_motif"/>
</dbReference>
<keyword evidence="2" id="KW-1185">Reference proteome</keyword>
<organism evidence="1 2">
    <name type="scientific">Spiribacter curvatus</name>
    <dbReference type="NCBI Taxonomy" id="1335757"/>
    <lineage>
        <taxon>Bacteria</taxon>
        <taxon>Pseudomonadati</taxon>
        <taxon>Pseudomonadota</taxon>
        <taxon>Gammaproteobacteria</taxon>
        <taxon>Chromatiales</taxon>
        <taxon>Ectothiorhodospiraceae</taxon>
        <taxon>Spiribacter</taxon>
    </lineage>
</organism>
<evidence type="ECO:0008006" key="3">
    <source>
        <dbReference type="Google" id="ProtNLM"/>
    </source>
</evidence>
<gene>
    <name evidence="1" type="ORF">SPICUR_05595</name>
</gene>
<dbReference type="Proteomes" id="UP000017640">
    <property type="component" value="Chromosome"/>
</dbReference>
<protein>
    <recommendedName>
        <fullName evidence="3">SEC-C motif-containing protein</fullName>
    </recommendedName>
</protein>
<accession>U5T6Y7</accession>
<name>U5T6Y7_9GAMM</name>
<evidence type="ECO:0000313" key="2">
    <source>
        <dbReference type="Proteomes" id="UP000017640"/>
    </source>
</evidence>
<dbReference type="OrthoDB" id="9816539at2"/>
<dbReference type="STRING" id="1335757.SPICUR_05595"/>
<dbReference type="Gene3D" id="3.10.450.50">
    <property type="match status" value="1"/>
</dbReference>
<dbReference type="Pfam" id="PF02810">
    <property type="entry name" value="SEC-C"/>
    <property type="match status" value="1"/>
</dbReference>